<dbReference type="PANTHER" id="PTHR47481:SF22">
    <property type="entry name" value="RETROTRANSPOSON GAG DOMAIN-CONTAINING PROTEIN"/>
    <property type="match status" value="1"/>
</dbReference>
<reference evidence="2 3" key="1">
    <citation type="journal article" date="2022" name="Cell">
        <title>Repeat-based holocentromeres influence genome architecture and karyotype evolution.</title>
        <authorList>
            <person name="Hofstatter P.G."/>
            <person name="Thangavel G."/>
            <person name="Lux T."/>
            <person name="Neumann P."/>
            <person name="Vondrak T."/>
            <person name="Novak P."/>
            <person name="Zhang M."/>
            <person name="Costa L."/>
            <person name="Castellani M."/>
            <person name="Scott A."/>
            <person name="Toegelov H."/>
            <person name="Fuchs J."/>
            <person name="Mata-Sucre Y."/>
            <person name="Dias Y."/>
            <person name="Vanzela A.L.L."/>
            <person name="Huettel B."/>
            <person name="Almeida C.C.S."/>
            <person name="Simkova H."/>
            <person name="Souza G."/>
            <person name="Pedrosa-Harand A."/>
            <person name="Macas J."/>
            <person name="Mayer K.F.X."/>
            <person name="Houben A."/>
            <person name="Marques A."/>
        </authorList>
    </citation>
    <scope>NUCLEOTIDE SEQUENCE [LARGE SCALE GENOMIC DNA]</scope>
    <source>
        <strain evidence="2">RhyTen1mFocal</strain>
    </source>
</reference>
<keyword evidence="3" id="KW-1185">Reference proteome</keyword>
<dbReference type="EMBL" id="JAMRDG010000001">
    <property type="protein sequence ID" value="KAJ3708174.1"/>
    <property type="molecule type" value="Genomic_DNA"/>
</dbReference>
<evidence type="ECO:0008006" key="4">
    <source>
        <dbReference type="Google" id="ProtNLM"/>
    </source>
</evidence>
<comment type="caution">
    <text evidence="2">The sequence shown here is derived from an EMBL/GenBank/DDBJ whole genome shotgun (WGS) entry which is preliminary data.</text>
</comment>
<evidence type="ECO:0000313" key="3">
    <source>
        <dbReference type="Proteomes" id="UP001210211"/>
    </source>
</evidence>
<evidence type="ECO:0000256" key="1">
    <source>
        <dbReference type="SAM" id="MobiDB-lite"/>
    </source>
</evidence>
<protein>
    <recommendedName>
        <fullName evidence="4">Retrotransposon Copia-like N-terminal domain-containing protein</fullName>
    </recommendedName>
</protein>
<name>A0AAD6F0R9_9POAL</name>
<accession>A0AAD6F0R9</accession>
<evidence type="ECO:0000313" key="2">
    <source>
        <dbReference type="EMBL" id="KAJ3708174.1"/>
    </source>
</evidence>
<dbReference type="Proteomes" id="UP001210211">
    <property type="component" value="Unassembled WGS sequence"/>
</dbReference>
<feature type="compositionally biased region" description="Low complexity" evidence="1">
    <location>
        <begin position="15"/>
        <end position="27"/>
    </location>
</feature>
<sequence>MVSEPLMASDHIPISNSSSPLSSTTVSPSSSSLNMESVVLINLPIATKLSDSNYLAWTAQILPLIHGYDLARFIESPPLNPTRHTTTGQIEINPEFLPWHLKCQIQGARKGDESCAEYLQNLRRVADELAFIRSPVPDDKLVMSAINGLGVDYNPIVAAVKTTSRHSPYSFFRSERNLEQNQRESAHFGHQRWTCAAYTLSGESWTPPVSLRWTCAAYDLSTVHWTSPVRPTGLTVRDTLRAG</sequence>
<proteinExistence type="predicted"/>
<organism evidence="2 3">
    <name type="scientific">Rhynchospora tenuis</name>
    <dbReference type="NCBI Taxonomy" id="198213"/>
    <lineage>
        <taxon>Eukaryota</taxon>
        <taxon>Viridiplantae</taxon>
        <taxon>Streptophyta</taxon>
        <taxon>Embryophyta</taxon>
        <taxon>Tracheophyta</taxon>
        <taxon>Spermatophyta</taxon>
        <taxon>Magnoliopsida</taxon>
        <taxon>Liliopsida</taxon>
        <taxon>Poales</taxon>
        <taxon>Cyperaceae</taxon>
        <taxon>Cyperoideae</taxon>
        <taxon>Rhynchosporeae</taxon>
        <taxon>Rhynchospora</taxon>
    </lineage>
</organism>
<dbReference type="PANTHER" id="PTHR47481">
    <property type="match status" value="1"/>
</dbReference>
<gene>
    <name evidence="2" type="ORF">LUZ61_011879</name>
</gene>
<dbReference type="AlphaFoldDB" id="A0AAD6F0R9"/>
<feature type="region of interest" description="Disordered" evidence="1">
    <location>
        <begin position="1"/>
        <end position="27"/>
    </location>
</feature>